<dbReference type="Gene3D" id="2.30.30.40">
    <property type="entry name" value="SH3 Domains"/>
    <property type="match status" value="1"/>
</dbReference>
<evidence type="ECO:0000313" key="4">
    <source>
        <dbReference type="EMBL" id="TCO38854.1"/>
    </source>
</evidence>
<reference evidence="4 5" key="1">
    <citation type="journal article" date="2015" name="Stand. Genomic Sci.">
        <title>Genomic Encyclopedia of Bacterial and Archaeal Type Strains, Phase III: the genomes of soil and plant-associated and newly described type strains.</title>
        <authorList>
            <person name="Whitman W.B."/>
            <person name="Woyke T."/>
            <person name="Klenk H.P."/>
            <person name="Zhou Y."/>
            <person name="Lilburn T.G."/>
            <person name="Beck B.J."/>
            <person name="De Vos P."/>
            <person name="Vandamme P."/>
            <person name="Eisen J.A."/>
            <person name="Garrity G."/>
            <person name="Hugenholtz P."/>
            <person name="Kyrpides N.C."/>
        </authorList>
    </citation>
    <scope>NUCLEOTIDE SEQUENCE [LARGE SCALE GENOMIC DNA]</scope>
    <source>
        <strain evidence="4 5">A3</strain>
    </source>
</reference>
<feature type="domain" description="SH3b" evidence="3">
    <location>
        <begin position="30"/>
        <end position="82"/>
    </location>
</feature>
<dbReference type="EMBL" id="SLWQ01000007">
    <property type="protein sequence ID" value="TCO38854.1"/>
    <property type="molecule type" value="Genomic_DNA"/>
</dbReference>
<feature type="region of interest" description="Disordered" evidence="1">
    <location>
        <begin position="133"/>
        <end position="229"/>
    </location>
</feature>
<evidence type="ECO:0000256" key="2">
    <source>
        <dbReference type="SAM" id="SignalP"/>
    </source>
</evidence>
<proteinExistence type="predicted"/>
<dbReference type="RefSeq" id="WP_158287463.1">
    <property type="nucleotide sequence ID" value="NZ_SLWQ01000007.1"/>
</dbReference>
<dbReference type="Pfam" id="PF08239">
    <property type="entry name" value="SH3_3"/>
    <property type="match status" value="1"/>
</dbReference>
<name>A0A4R2I421_9GAMM</name>
<dbReference type="OrthoDB" id="102964at2"/>
<gene>
    <name evidence="4" type="ORF">EV148_107142</name>
</gene>
<evidence type="ECO:0000256" key="1">
    <source>
        <dbReference type="SAM" id="MobiDB-lite"/>
    </source>
</evidence>
<evidence type="ECO:0000259" key="3">
    <source>
        <dbReference type="Pfam" id="PF08239"/>
    </source>
</evidence>
<organism evidence="4 5">
    <name type="scientific">Dokdonella fugitiva</name>
    <dbReference type="NCBI Taxonomy" id="328517"/>
    <lineage>
        <taxon>Bacteria</taxon>
        <taxon>Pseudomonadati</taxon>
        <taxon>Pseudomonadota</taxon>
        <taxon>Gammaproteobacteria</taxon>
        <taxon>Lysobacterales</taxon>
        <taxon>Rhodanobacteraceae</taxon>
        <taxon>Dokdonella</taxon>
    </lineage>
</organism>
<dbReference type="InterPro" id="IPR003646">
    <property type="entry name" value="SH3-like_bac-type"/>
</dbReference>
<feature type="compositionally biased region" description="Basic and acidic residues" evidence="1">
    <location>
        <begin position="190"/>
        <end position="229"/>
    </location>
</feature>
<dbReference type="AlphaFoldDB" id="A0A4R2I421"/>
<dbReference type="Proteomes" id="UP000294862">
    <property type="component" value="Unassembled WGS sequence"/>
</dbReference>
<feature type="chain" id="PRO_5020436272" evidence="2">
    <location>
        <begin position="23"/>
        <end position="229"/>
    </location>
</feature>
<sequence length="229" mass="25335">MKITTRLASACLALLTPLAAHAYDGYVTANVNLRAGPDIDYPAITMLPAGVAVSIQGCIDGWEWCDVIAGPERGWVAGTYIEQDYGGRRVYVADYGARIGIPIVTFALGAYWGSHYHGRSWYRDRHRWEHRHFTHRAPPRPPGYRHGGVVHGARHGSPRPGYGSHGPAHVGHSAPRVSHDRGYGSHHQSGRHDSGRHDSGRHDSGRRDSGRHDSGHRGGHDRSEHHDRR</sequence>
<comment type="caution">
    <text evidence="4">The sequence shown here is derived from an EMBL/GenBank/DDBJ whole genome shotgun (WGS) entry which is preliminary data.</text>
</comment>
<accession>A0A4R2I421</accession>
<protein>
    <submittedName>
        <fullName evidence="4">Uncharacterized protein YraI</fullName>
    </submittedName>
</protein>
<keyword evidence="2" id="KW-0732">Signal</keyword>
<evidence type="ECO:0000313" key="5">
    <source>
        <dbReference type="Proteomes" id="UP000294862"/>
    </source>
</evidence>
<keyword evidence="5" id="KW-1185">Reference proteome</keyword>
<feature type="signal peptide" evidence="2">
    <location>
        <begin position="1"/>
        <end position="22"/>
    </location>
</feature>